<evidence type="ECO:0000256" key="1">
    <source>
        <dbReference type="ARBA" id="ARBA00023125"/>
    </source>
</evidence>
<dbReference type="InterPro" id="IPR010982">
    <property type="entry name" value="Lambda_DNA-bd_dom_sf"/>
</dbReference>
<dbReference type="SMART" id="SM00530">
    <property type="entry name" value="HTH_XRE"/>
    <property type="match status" value="2"/>
</dbReference>
<dbReference type="InterPro" id="IPR001387">
    <property type="entry name" value="Cro/C1-type_HTH"/>
</dbReference>
<dbReference type="GO" id="GO:0003677">
    <property type="term" value="F:DNA binding"/>
    <property type="evidence" value="ECO:0007669"/>
    <property type="project" value="UniProtKB-KW"/>
</dbReference>
<dbReference type="InterPro" id="IPR050807">
    <property type="entry name" value="TransReg_Diox_bact_type"/>
</dbReference>
<dbReference type="Pfam" id="PF01381">
    <property type="entry name" value="HTH_3"/>
    <property type="match status" value="1"/>
</dbReference>
<sequence>MNKRRVEGKARGRKTKKPTGDHRRLMVNSMEDRLASPHLERLAKNLIAYLEKSGMTKPEFAESIGMSGSQFRYIRSRAANPSIEMLAKISAKLKTPLYELLEDCQLGHRRNLSAKQMTRNLSIIVKRKYAESGLDKEQFAKIIGVSLPQLYLMLRGDSNPSLLIVVELARRLGIGMWELLGVEPTQDEKLITR</sequence>
<organism evidence="4 5">
    <name type="scientific">Methylocystis parvus</name>
    <dbReference type="NCBI Taxonomy" id="134"/>
    <lineage>
        <taxon>Bacteria</taxon>
        <taxon>Pseudomonadati</taxon>
        <taxon>Pseudomonadota</taxon>
        <taxon>Alphaproteobacteria</taxon>
        <taxon>Hyphomicrobiales</taxon>
        <taxon>Methylocystaceae</taxon>
        <taxon>Methylocystis</taxon>
    </lineage>
</organism>
<proteinExistence type="predicted"/>
<dbReference type="GO" id="GO:0003700">
    <property type="term" value="F:DNA-binding transcription factor activity"/>
    <property type="evidence" value="ECO:0007669"/>
    <property type="project" value="TreeGrafter"/>
</dbReference>
<dbReference type="KEGG" id="mpar:F7D14_20625"/>
<dbReference type="CDD" id="cd00093">
    <property type="entry name" value="HTH_XRE"/>
    <property type="match status" value="2"/>
</dbReference>
<dbReference type="GO" id="GO:0005829">
    <property type="term" value="C:cytosol"/>
    <property type="evidence" value="ECO:0007669"/>
    <property type="project" value="TreeGrafter"/>
</dbReference>
<name>A0A6B8M4N0_9HYPH</name>
<dbReference type="PANTHER" id="PTHR46797:SF1">
    <property type="entry name" value="METHYLPHOSPHONATE SYNTHASE"/>
    <property type="match status" value="1"/>
</dbReference>
<evidence type="ECO:0000259" key="3">
    <source>
        <dbReference type="PROSITE" id="PS50943"/>
    </source>
</evidence>
<geneLocation type="plasmid" evidence="4">
    <name>unnamed1</name>
</geneLocation>
<feature type="domain" description="HTH cro/C1-type" evidence="3">
    <location>
        <begin position="125"/>
        <end position="180"/>
    </location>
</feature>
<dbReference type="Proteomes" id="UP000422569">
    <property type="component" value="Plasmid unnamed1"/>
</dbReference>
<feature type="domain" description="HTH cro/C1-type" evidence="3">
    <location>
        <begin position="46"/>
        <end position="100"/>
    </location>
</feature>
<protein>
    <submittedName>
        <fullName evidence="4">Helix-turn-helix domain-containing protein</fullName>
    </submittedName>
</protein>
<dbReference type="EMBL" id="CP044332">
    <property type="protein sequence ID" value="QGM99987.1"/>
    <property type="molecule type" value="Genomic_DNA"/>
</dbReference>
<feature type="compositionally biased region" description="Basic and acidic residues" evidence="2">
    <location>
        <begin position="1"/>
        <end position="10"/>
    </location>
</feature>
<gene>
    <name evidence="4" type="ORF">F7D14_20625</name>
</gene>
<dbReference type="Gene3D" id="1.10.260.40">
    <property type="entry name" value="lambda repressor-like DNA-binding domains"/>
    <property type="match status" value="2"/>
</dbReference>
<evidence type="ECO:0000256" key="2">
    <source>
        <dbReference type="SAM" id="MobiDB-lite"/>
    </source>
</evidence>
<evidence type="ECO:0000313" key="5">
    <source>
        <dbReference type="Proteomes" id="UP000422569"/>
    </source>
</evidence>
<dbReference type="AlphaFoldDB" id="A0A6B8M4N0"/>
<evidence type="ECO:0000313" key="4">
    <source>
        <dbReference type="EMBL" id="QGM99987.1"/>
    </source>
</evidence>
<accession>A0A6B8M4N0</accession>
<dbReference type="PROSITE" id="PS50943">
    <property type="entry name" value="HTH_CROC1"/>
    <property type="match status" value="2"/>
</dbReference>
<reference evidence="4 5" key="1">
    <citation type="submission" date="2019-09" db="EMBL/GenBank/DDBJ databases">
        <title>Isolation and complete genome sequencing of Methylocystis species.</title>
        <authorList>
            <person name="Rumah B.L."/>
            <person name="Stead C.E."/>
            <person name="Stevens B.C."/>
            <person name="Minton N.P."/>
            <person name="Grosse-Honebrink A."/>
            <person name="Zhang Y."/>
        </authorList>
    </citation>
    <scope>NUCLEOTIDE SEQUENCE [LARGE SCALE GENOMIC DNA]</scope>
    <source>
        <strain evidence="4 5">BRCS2</strain>
        <plasmid evidence="4 5">unnamed1</plasmid>
    </source>
</reference>
<keyword evidence="5" id="KW-1185">Reference proteome</keyword>
<feature type="region of interest" description="Disordered" evidence="2">
    <location>
        <begin position="1"/>
        <end position="22"/>
    </location>
</feature>
<keyword evidence="1" id="KW-0238">DNA-binding</keyword>
<dbReference type="SUPFAM" id="SSF47413">
    <property type="entry name" value="lambda repressor-like DNA-binding domains"/>
    <property type="match status" value="2"/>
</dbReference>
<keyword evidence="4" id="KW-0614">Plasmid</keyword>
<dbReference type="PANTHER" id="PTHR46797">
    <property type="entry name" value="HTH-TYPE TRANSCRIPTIONAL REGULATOR"/>
    <property type="match status" value="1"/>
</dbReference>